<reference evidence="1 2" key="1">
    <citation type="submission" date="2018-07" db="EMBL/GenBank/DDBJ databases">
        <title>Genome sequences of Haloplanus salinus JCM 18368T.</title>
        <authorList>
            <person name="Kim Y.B."/>
            <person name="Roh S.W."/>
        </authorList>
    </citation>
    <scope>NUCLEOTIDE SEQUENCE [LARGE SCALE GENOMIC DNA]</scope>
    <source>
        <strain evidence="1 2">JCM 18368</strain>
    </source>
</reference>
<gene>
    <name evidence="1" type="ORF">DU504_17525</name>
</gene>
<proteinExistence type="predicted"/>
<evidence type="ECO:0000313" key="1">
    <source>
        <dbReference type="EMBL" id="RCU43694.1"/>
    </source>
</evidence>
<dbReference type="Proteomes" id="UP000252189">
    <property type="component" value="Unassembled WGS sequence"/>
</dbReference>
<name>A0A368N251_9EURY</name>
<keyword evidence="2" id="KW-1185">Reference proteome</keyword>
<comment type="caution">
    <text evidence="1">The sequence shown here is derived from an EMBL/GenBank/DDBJ whole genome shotgun (WGS) entry which is preliminary data.</text>
</comment>
<evidence type="ECO:0000313" key="2">
    <source>
        <dbReference type="Proteomes" id="UP000252189"/>
    </source>
</evidence>
<dbReference type="AlphaFoldDB" id="A0A368N251"/>
<accession>A0A368N251</accession>
<sequence length="81" mass="8927">MTDRPACTLRGLPNTRRTPFDLLFIEIEWVSSVRDKQSVLADTHVDASIVIAFLDSVACVLEQLDDFATLVIASDCPFGLS</sequence>
<dbReference type="EMBL" id="QPHM01000004">
    <property type="protein sequence ID" value="RCU43694.1"/>
    <property type="molecule type" value="Genomic_DNA"/>
</dbReference>
<organism evidence="1 2">
    <name type="scientific">Haloplanus salinus</name>
    <dbReference type="NCBI Taxonomy" id="1126245"/>
    <lineage>
        <taxon>Archaea</taxon>
        <taxon>Methanobacteriati</taxon>
        <taxon>Methanobacteriota</taxon>
        <taxon>Stenosarchaea group</taxon>
        <taxon>Halobacteria</taxon>
        <taxon>Halobacteriales</taxon>
        <taxon>Haloferacaceae</taxon>
        <taxon>Haloplanus</taxon>
    </lineage>
</organism>
<protein>
    <submittedName>
        <fullName evidence="1">Uncharacterized protein</fullName>
    </submittedName>
</protein>